<comment type="catalytic activity">
    <reaction evidence="1">
        <text>3',5'-cyclic CMP + H2O = CMP + H(+)</text>
        <dbReference type="Rhea" id="RHEA:72675"/>
        <dbReference type="ChEBI" id="CHEBI:15377"/>
        <dbReference type="ChEBI" id="CHEBI:15378"/>
        <dbReference type="ChEBI" id="CHEBI:58003"/>
        <dbReference type="ChEBI" id="CHEBI:60377"/>
    </reaction>
    <physiologicalReaction direction="left-to-right" evidence="1">
        <dbReference type="Rhea" id="RHEA:72676"/>
    </physiologicalReaction>
</comment>
<dbReference type="EMBL" id="JACXIZ010000011">
    <property type="protein sequence ID" value="MBD2844662.1"/>
    <property type="molecule type" value="Genomic_DNA"/>
</dbReference>
<dbReference type="AlphaFoldDB" id="A0A927BQ39"/>
<dbReference type="Proteomes" id="UP000621560">
    <property type="component" value="Unassembled WGS sequence"/>
</dbReference>
<evidence type="ECO:0000313" key="6">
    <source>
        <dbReference type="Proteomes" id="UP000621560"/>
    </source>
</evidence>
<comment type="catalytic activity">
    <reaction evidence="3">
        <text>3',5'-cyclic UMP + H2O = UMP + H(+)</text>
        <dbReference type="Rhea" id="RHEA:70575"/>
        <dbReference type="ChEBI" id="CHEBI:15377"/>
        <dbReference type="ChEBI" id="CHEBI:15378"/>
        <dbReference type="ChEBI" id="CHEBI:57865"/>
        <dbReference type="ChEBI" id="CHEBI:184387"/>
    </reaction>
    <physiologicalReaction direction="left-to-right" evidence="3">
        <dbReference type="Rhea" id="RHEA:70576"/>
    </physiologicalReaction>
</comment>
<comment type="caution">
    <text evidence="5">The sequence shown here is derived from an EMBL/GenBank/DDBJ whole genome shotgun (WGS) entry which is preliminary data.</text>
</comment>
<evidence type="ECO:0000256" key="2">
    <source>
        <dbReference type="ARBA" id="ARBA00034301"/>
    </source>
</evidence>
<accession>A0A927BQ39</accession>
<dbReference type="Gene3D" id="3.60.15.10">
    <property type="entry name" value="Ribonuclease Z/Hydroxyacylglutathione hydrolase-like"/>
    <property type="match status" value="1"/>
</dbReference>
<dbReference type="SMART" id="SM00849">
    <property type="entry name" value="Lactamase_B"/>
    <property type="match status" value="1"/>
</dbReference>
<proteinExistence type="predicted"/>
<comment type="function">
    <text evidence="2">Counteracts the endogenous Pycsar antiviral defense system. Phosphodiesterase that enables metal-dependent hydrolysis of host cyclic nucleotide Pycsar defense signals such as cCMP and cUMP.</text>
</comment>
<dbReference type="Pfam" id="PF00753">
    <property type="entry name" value="Lactamase_B"/>
    <property type="match status" value="1"/>
</dbReference>
<name>A0A927BQ39_9BACL</name>
<dbReference type="CDD" id="cd07725">
    <property type="entry name" value="TTHA1429-like_MBL-fold"/>
    <property type="match status" value="1"/>
</dbReference>
<organism evidence="5 6">
    <name type="scientific">Paenibacillus sabuli</name>
    <dbReference type="NCBI Taxonomy" id="2772509"/>
    <lineage>
        <taxon>Bacteria</taxon>
        <taxon>Bacillati</taxon>
        <taxon>Bacillota</taxon>
        <taxon>Bacilli</taxon>
        <taxon>Bacillales</taxon>
        <taxon>Paenibacillaceae</taxon>
        <taxon>Paenibacillus</taxon>
    </lineage>
</organism>
<dbReference type="SUPFAM" id="SSF56281">
    <property type="entry name" value="Metallo-hydrolase/oxidoreductase"/>
    <property type="match status" value="1"/>
</dbReference>
<dbReference type="InterPro" id="IPR048933">
    <property type="entry name" value="B_lactamase-like_C"/>
</dbReference>
<protein>
    <submittedName>
        <fullName evidence="5">MBL fold metallo-hydrolase</fullName>
    </submittedName>
</protein>
<sequence>MEAIELGSGWLQVKVPLPMTLRWVNSYLIPYAGSYTLVDPGLHTEQAEREWEALLARHGIGYGAIRQIVLTHQHPDHYGLAGWFQQRCGAPVRMSRRAHRYARRLWRSDSGFAAELRALFGLHGMPEEELAAIERHLASFLPLVEPQPQVTYVEAGEELLIGGLLWQAIDTPGHADGHLCLYEPQGRRMLCGDQVLPQITPNISLVPGEPDDPLQAFLASLERLLQYPVAMAFPGHRDPFPDFATRILELQAHHRRRLDRLAQWLTTPATGYALCMRLFGERATDSAHNLRFAMAETLAHLQRLVYDGRAVLRRGDDGVLRYVGV</sequence>
<dbReference type="PANTHER" id="PTHR23131:SF4">
    <property type="entry name" value="METALLO-BETA-LACTAMASE SUPERFAMILY POTEIN"/>
    <property type="match status" value="1"/>
</dbReference>
<dbReference type="Gene3D" id="1.10.10.10">
    <property type="entry name" value="Winged helix-like DNA-binding domain superfamily/Winged helix DNA-binding domain"/>
    <property type="match status" value="1"/>
</dbReference>
<dbReference type="Pfam" id="PF21221">
    <property type="entry name" value="B_lactamase-like_C"/>
    <property type="match status" value="1"/>
</dbReference>
<dbReference type="InterPro" id="IPR050662">
    <property type="entry name" value="Sec-metab_biosynth-thioest"/>
</dbReference>
<dbReference type="InterPro" id="IPR036866">
    <property type="entry name" value="RibonucZ/Hydroxyglut_hydro"/>
</dbReference>
<dbReference type="InterPro" id="IPR036388">
    <property type="entry name" value="WH-like_DNA-bd_sf"/>
</dbReference>
<dbReference type="InterPro" id="IPR001279">
    <property type="entry name" value="Metallo-B-lactamas"/>
</dbReference>
<gene>
    <name evidence="5" type="ORF">IDH44_05630</name>
</gene>
<evidence type="ECO:0000259" key="4">
    <source>
        <dbReference type="SMART" id="SM00849"/>
    </source>
</evidence>
<reference evidence="5" key="1">
    <citation type="submission" date="2020-09" db="EMBL/GenBank/DDBJ databases">
        <title>A novel bacterium of genus Paenibacillus, isolated from South China Sea.</title>
        <authorList>
            <person name="Huang H."/>
            <person name="Mo K."/>
            <person name="Hu Y."/>
        </authorList>
    </citation>
    <scope>NUCLEOTIDE SEQUENCE</scope>
    <source>
        <strain evidence="5">IB182496</strain>
    </source>
</reference>
<evidence type="ECO:0000256" key="3">
    <source>
        <dbReference type="ARBA" id="ARBA00048505"/>
    </source>
</evidence>
<feature type="domain" description="Metallo-beta-lactamase" evidence="4">
    <location>
        <begin position="23"/>
        <end position="236"/>
    </location>
</feature>
<evidence type="ECO:0000256" key="1">
    <source>
        <dbReference type="ARBA" id="ARBA00034221"/>
    </source>
</evidence>
<evidence type="ECO:0000313" key="5">
    <source>
        <dbReference type="EMBL" id="MBD2844662.1"/>
    </source>
</evidence>
<keyword evidence="6" id="KW-1185">Reference proteome</keyword>
<dbReference type="PANTHER" id="PTHR23131">
    <property type="entry name" value="ENDORIBONUCLEASE LACTB2"/>
    <property type="match status" value="1"/>
</dbReference>